<keyword evidence="4" id="KW-0964">Secreted</keyword>
<dbReference type="Pfam" id="PF00669">
    <property type="entry name" value="Flagellin_N"/>
    <property type="match status" value="1"/>
</dbReference>
<evidence type="ECO:0000313" key="9">
    <source>
        <dbReference type="Proteomes" id="UP000000467"/>
    </source>
</evidence>
<keyword evidence="8" id="KW-0969">Cilium</keyword>
<reference evidence="8 9" key="1">
    <citation type="journal article" date="2012" name="BMC Genomics">
        <title>Genome-guided analysis of physiological and morphological traits of the fermentative acetate oxidizer Thermacetogenium phaeum.</title>
        <authorList>
            <person name="Oehler D."/>
            <person name="Poehlein A."/>
            <person name="Leimbach A."/>
            <person name="Muller N."/>
            <person name="Daniel R."/>
            <person name="Gottschalk G."/>
            <person name="Schink B."/>
        </authorList>
    </citation>
    <scope>NUCLEOTIDE SEQUENCE [LARGE SCALE GENOMIC DNA]</scope>
    <source>
        <strain evidence="9">ATCC BAA-254 / DSM 26808 / PB</strain>
    </source>
</reference>
<evidence type="ECO:0000259" key="7">
    <source>
        <dbReference type="Pfam" id="PF00700"/>
    </source>
</evidence>
<dbReference type="Gene3D" id="6.10.10.10">
    <property type="entry name" value="Flagellar export chaperone, C-terminal domain"/>
    <property type="match status" value="1"/>
</dbReference>
<keyword evidence="5" id="KW-0175">Coiled coil</keyword>
<feature type="domain" description="Flagellin C-terminal" evidence="7">
    <location>
        <begin position="414"/>
        <end position="499"/>
    </location>
</feature>
<accession>K4LR33</accession>
<gene>
    <name evidence="8" type="primary">fla</name>
    <name evidence="8" type="ordered locus">Tph_c03120</name>
</gene>
<dbReference type="InterPro" id="IPR042187">
    <property type="entry name" value="Flagellin_C_sub2"/>
</dbReference>
<dbReference type="Gene3D" id="1.20.1330.10">
    <property type="entry name" value="f41 fragment of flagellin, N-terminal domain"/>
    <property type="match status" value="1"/>
</dbReference>
<organism evidence="8 9">
    <name type="scientific">Thermacetogenium phaeum (strain ATCC BAA-254 / DSM 26808 / PB)</name>
    <dbReference type="NCBI Taxonomy" id="1089553"/>
    <lineage>
        <taxon>Bacteria</taxon>
        <taxon>Bacillati</taxon>
        <taxon>Bacillota</taxon>
        <taxon>Clostridia</taxon>
        <taxon>Thermoanaerobacterales</taxon>
        <taxon>Thermoanaerobacteraceae</taxon>
        <taxon>Thermacetogenium</taxon>
    </lineage>
</organism>
<evidence type="ECO:0000256" key="4">
    <source>
        <dbReference type="RuleBase" id="RU362073"/>
    </source>
</evidence>
<dbReference type="Gene3D" id="2.30.220.10">
    <property type="entry name" value="f41 fragment of flagellin, C-terminal domain"/>
    <property type="match status" value="1"/>
</dbReference>
<dbReference type="SUPFAM" id="SSF64518">
    <property type="entry name" value="Phase 1 flagellin"/>
    <property type="match status" value="1"/>
</dbReference>
<sequence>MRINHNISALNAYRQLATNQALGNKSLEKLSSGMRINRAGDDAAGLAISEKMRGQIRGLEMASKNAQDAISLIQTAEGALNETHSILQRMRELAVQSASDTNTEADRAEIQKEIDQLAKELSRISNNTEFNTKNLLGGAFTGVFHIGANENQNLSLSINAMDAYTLGLTEDVASVSAKVVSNGATNTAKLIGADIEGTQYLTEGTYTVEVAANATSGVDITLKDAEGNVIASKTGYTAAADPVTLQNSDGTDVITLVYDQAMSAGDTSTIYIGASGADLTSGTSIAAVEVSDKDALADGTYTLTIKSDGMNVDIAEITDSDGKVVATYDNGDTAFAANTAYTVTLSDGKTLTFTTGATAPTAGETATFTVTNTDYTAGRSSAAVDSDGDGVLDKEAVAVKGIDVRTQTSANAAITKIENAIEVVSAERSKLGAVQNRLEHTINNLGTAAENLTAAESRIRDVDMAKEMMEFTKMSILQQAATAMLAQANQQPQMVLQLLGR</sequence>
<evidence type="ECO:0000256" key="1">
    <source>
        <dbReference type="ARBA" id="ARBA00005709"/>
    </source>
</evidence>
<evidence type="ECO:0000313" key="8">
    <source>
        <dbReference type="EMBL" id="AFV10559.1"/>
    </source>
</evidence>
<dbReference type="KEGG" id="tpz:Tph_c03120"/>
<dbReference type="InterPro" id="IPR046358">
    <property type="entry name" value="Flagellin_C"/>
</dbReference>
<evidence type="ECO:0000259" key="6">
    <source>
        <dbReference type="Pfam" id="PF00669"/>
    </source>
</evidence>
<dbReference type="GO" id="GO:0009288">
    <property type="term" value="C:bacterial-type flagellum"/>
    <property type="evidence" value="ECO:0007669"/>
    <property type="project" value="UniProtKB-SubCell"/>
</dbReference>
<dbReference type="GO" id="GO:0005198">
    <property type="term" value="F:structural molecule activity"/>
    <property type="evidence" value="ECO:0007669"/>
    <property type="project" value="UniProtKB-UniRule"/>
</dbReference>
<evidence type="ECO:0000256" key="5">
    <source>
        <dbReference type="SAM" id="Coils"/>
    </source>
</evidence>
<keyword evidence="3 4" id="KW-0975">Bacterial flagellum</keyword>
<evidence type="ECO:0000256" key="3">
    <source>
        <dbReference type="ARBA" id="ARBA00023143"/>
    </source>
</evidence>
<dbReference type="GO" id="GO:0005576">
    <property type="term" value="C:extracellular region"/>
    <property type="evidence" value="ECO:0007669"/>
    <property type="project" value="UniProtKB-SubCell"/>
</dbReference>
<feature type="domain" description="Flagellin N-terminal" evidence="6">
    <location>
        <begin position="3"/>
        <end position="141"/>
    </location>
</feature>
<dbReference type="HOGENOM" id="CLU_011142_3_1_9"/>
<dbReference type="Gene3D" id="2.170.280.10">
    <property type="entry name" value="f41 fragment of flagellin, middle domain"/>
    <property type="match status" value="1"/>
</dbReference>
<keyword evidence="8" id="KW-0966">Cell projection</keyword>
<dbReference type="STRING" id="1089553.Tph_c03120"/>
<keyword evidence="8" id="KW-0282">Flagellum</keyword>
<comment type="function">
    <text evidence="4">Flagellin is the subunit protein which polymerizes to form the filaments of bacterial flagella.</text>
</comment>
<proteinExistence type="inferred from homology"/>
<comment type="subcellular location">
    <subcellularLocation>
        <location evidence="4">Secreted</location>
    </subcellularLocation>
    <subcellularLocation>
        <location evidence="4">Bacterial flagellum</location>
    </subcellularLocation>
</comment>
<dbReference type="AlphaFoldDB" id="K4LR33"/>
<dbReference type="Pfam" id="PF00700">
    <property type="entry name" value="Flagellin_C"/>
    <property type="match status" value="1"/>
</dbReference>
<dbReference type="InterPro" id="IPR001029">
    <property type="entry name" value="Flagellin_N"/>
</dbReference>
<evidence type="ECO:0000256" key="2">
    <source>
        <dbReference type="ARBA" id="ARBA00020110"/>
    </source>
</evidence>
<keyword evidence="9" id="KW-1185">Reference proteome</keyword>
<dbReference type="eggNOG" id="COG1344">
    <property type="taxonomic scope" value="Bacteria"/>
</dbReference>
<dbReference type="PRINTS" id="PR00207">
    <property type="entry name" value="FLAGELLIN"/>
</dbReference>
<dbReference type="RefSeq" id="WP_015049478.1">
    <property type="nucleotide sequence ID" value="NC_018870.1"/>
</dbReference>
<feature type="coiled-coil region" evidence="5">
    <location>
        <begin position="100"/>
        <end position="127"/>
    </location>
</feature>
<dbReference type="PANTHER" id="PTHR42792">
    <property type="entry name" value="FLAGELLIN"/>
    <property type="match status" value="1"/>
</dbReference>
<protein>
    <recommendedName>
        <fullName evidence="2 4">Flagellin</fullName>
    </recommendedName>
</protein>
<comment type="similarity">
    <text evidence="1 4">Belongs to the bacterial flagellin family.</text>
</comment>
<dbReference type="InterPro" id="IPR001492">
    <property type="entry name" value="Flagellin"/>
</dbReference>
<name>K4LR33_THEPS</name>
<dbReference type="Proteomes" id="UP000000467">
    <property type="component" value="Chromosome"/>
</dbReference>
<dbReference type="PANTHER" id="PTHR42792:SF2">
    <property type="entry name" value="FLAGELLIN"/>
    <property type="match status" value="1"/>
</dbReference>
<dbReference type="OrthoDB" id="9796789at2"/>
<dbReference type="EMBL" id="CP003732">
    <property type="protein sequence ID" value="AFV10559.1"/>
    <property type="molecule type" value="Genomic_DNA"/>
</dbReference>